<accession>A0A2P5FWN2</accession>
<sequence length="221" mass="25001">MPIPPHNTQNPIAHIFPRIVIATPAVLHVSSLRQLGVTHVLLMSKFVSLERIEGKGFETLQIINYHPENLQDSFNQCFDFIEQALEQPHGKLLMISSKRRPGDPAGTISATIVIAFLRRRGMDLMAAIVQVTFSMLLWDWPSAELFPTETQWEQLHHYCDHLDQMGIHGQIMAIEEILVPGQAGVAEEEEEAPAGEAPKWKTWTRIKYLWKSTLGVSTPTF</sequence>
<dbReference type="CDD" id="cd14498">
    <property type="entry name" value="DSP"/>
    <property type="match status" value="1"/>
</dbReference>
<gene>
    <name evidence="1" type="ORF">TorRG33x02_019760</name>
</gene>
<name>A0A2P5FWN2_TREOI</name>
<protein>
    <submittedName>
        <fullName evidence="1">Protein-tyrosine phosphatase-like</fullName>
    </submittedName>
</protein>
<organism evidence="1 2">
    <name type="scientific">Trema orientale</name>
    <name type="common">Charcoal tree</name>
    <name type="synonym">Celtis orientalis</name>
    <dbReference type="NCBI Taxonomy" id="63057"/>
    <lineage>
        <taxon>Eukaryota</taxon>
        <taxon>Viridiplantae</taxon>
        <taxon>Streptophyta</taxon>
        <taxon>Embryophyta</taxon>
        <taxon>Tracheophyta</taxon>
        <taxon>Spermatophyta</taxon>
        <taxon>Magnoliopsida</taxon>
        <taxon>eudicotyledons</taxon>
        <taxon>Gunneridae</taxon>
        <taxon>Pentapetalae</taxon>
        <taxon>rosids</taxon>
        <taxon>fabids</taxon>
        <taxon>Rosales</taxon>
        <taxon>Cannabaceae</taxon>
        <taxon>Trema</taxon>
    </lineage>
</organism>
<evidence type="ECO:0000313" key="2">
    <source>
        <dbReference type="Proteomes" id="UP000237000"/>
    </source>
</evidence>
<dbReference type="AlphaFoldDB" id="A0A2P5FWN2"/>
<proteinExistence type="predicted"/>
<dbReference type="InterPro" id="IPR029021">
    <property type="entry name" value="Prot-tyrosine_phosphatase-like"/>
</dbReference>
<dbReference type="InParanoid" id="A0A2P5FWN2"/>
<dbReference type="EMBL" id="JXTC01000005">
    <property type="protein sequence ID" value="POO02192.1"/>
    <property type="molecule type" value="Genomic_DNA"/>
</dbReference>
<reference evidence="2" key="1">
    <citation type="submission" date="2016-06" db="EMBL/GenBank/DDBJ databases">
        <title>Parallel loss of symbiosis genes in relatives of nitrogen-fixing non-legume Parasponia.</title>
        <authorList>
            <person name="Van Velzen R."/>
            <person name="Holmer R."/>
            <person name="Bu F."/>
            <person name="Rutten L."/>
            <person name="Van Zeijl A."/>
            <person name="Liu W."/>
            <person name="Santuari L."/>
            <person name="Cao Q."/>
            <person name="Sharma T."/>
            <person name="Shen D."/>
            <person name="Roswanjaya Y."/>
            <person name="Wardhani T."/>
            <person name="Kalhor M.S."/>
            <person name="Jansen J."/>
            <person name="Van den Hoogen J."/>
            <person name="Gungor B."/>
            <person name="Hartog M."/>
            <person name="Hontelez J."/>
            <person name="Verver J."/>
            <person name="Yang W.-C."/>
            <person name="Schijlen E."/>
            <person name="Repin R."/>
            <person name="Schilthuizen M."/>
            <person name="Schranz E."/>
            <person name="Heidstra R."/>
            <person name="Miyata K."/>
            <person name="Fedorova E."/>
            <person name="Kohlen W."/>
            <person name="Bisseling T."/>
            <person name="Smit S."/>
            <person name="Geurts R."/>
        </authorList>
    </citation>
    <scope>NUCLEOTIDE SEQUENCE [LARGE SCALE GENOMIC DNA]</scope>
    <source>
        <strain evidence="2">cv. RG33-2</strain>
    </source>
</reference>
<keyword evidence="2" id="KW-1185">Reference proteome</keyword>
<evidence type="ECO:0000313" key="1">
    <source>
        <dbReference type="EMBL" id="POO02192.1"/>
    </source>
</evidence>
<dbReference type="SUPFAM" id="SSF52799">
    <property type="entry name" value="(Phosphotyrosine protein) phosphatases II"/>
    <property type="match status" value="1"/>
</dbReference>
<dbReference type="OrthoDB" id="253091at2759"/>
<dbReference type="Gene3D" id="3.90.190.10">
    <property type="entry name" value="Protein tyrosine phosphatase superfamily"/>
    <property type="match status" value="1"/>
</dbReference>
<dbReference type="Proteomes" id="UP000237000">
    <property type="component" value="Unassembled WGS sequence"/>
</dbReference>
<comment type="caution">
    <text evidence="1">The sequence shown here is derived from an EMBL/GenBank/DDBJ whole genome shotgun (WGS) entry which is preliminary data.</text>
</comment>